<proteinExistence type="predicted"/>
<feature type="domain" description="FMN-binding" evidence="16">
    <location>
        <begin position="122"/>
        <end position="219"/>
    </location>
</feature>
<gene>
    <name evidence="17" type="ORF">AREALGSMS7_04561</name>
</gene>
<keyword evidence="14" id="KW-0472">Membrane</keyword>
<dbReference type="STRING" id="616991.GCA_000733925_02777"/>
<keyword evidence="13" id="KW-0830">Ubiquinone</keyword>
<evidence type="ECO:0000256" key="10">
    <source>
        <dbReference type="ARBA" id="ARBA00023027"/>
    </source>
</evidence>
<keyword evidence="6" id="KW-0288">FMN</keyword>
<reference evidence="17 18" key="1">
    <citation type="submission" date="2017-07" db="EMBL/GenBank/DDBJ databases">
        <title>Genome Sequence of Arenibacter algicola Strain SMS7 Isolated from a culture of the Diatom Skeletonema marinoi.</title>
        <authorList>
            <person name="Topel M."/>
            <person name="Pinder M.I.M."/>
            <person name="Johansson O.N."/>
            <person name="Kourtchenko O."/>
            <person name="Godhe A."/>
            <person name="Clarke A.K."/>
        </authorList>
    </citation>
    <scope>NUCLEOTIDE SEQUENCE [LARGE SCALE GENOMIC DNA]</scope>
    <source>
        <strain evidence="17 18">SMS7</strain>
    </source>
</reference>
<protein>
    <submittedName>
        <fullName evidence="17">Na(+)-translocating NADH-quinone reductase subunit C</fullName>
        <ecNumber evidence="17">1.6.5.8</ecNumber>
    </submittedName>
</protein>
<keyword evidence="5" id="KW-0285">Flavoprotein</keyword>
<evidence type="ECO:0000256" key="2">
    <source>
        <dbReference type="ARBA" id="ARBA00022475"/>
    </source>
</evidence>
<evidence type="ECO:0000256" key="9">
    <source>
        <dbReference type="ARBA" id="ARBA00022989"/>
    </source>
</evidence>
<evidence type="ECO:0000256" key="12">
    <source>
        <dbReference type="ARBA" id="ARBA00023065"/>
    </source>
</evidence>
<keyword evidence="8" id="KW-1278">Translocase</keyword>
<evidence type="ECO:0000256" key="7">
    <source>
        <dbReference type="ARBA" id="ARBA00022692"/>
    </source>
</evidence>
<dbReference type="GO" id="GO:0006814">
    <property type="term" value="P:sodium ion transport"/>
    <property type="evidence" value="ECO:0007669"/>
    <property type="project" value="UniProtKB-KW"/>
</dbReference>
<keyword evidence="11" id="KW-0915">Sodium</keyword>
<dbReference type="EC" id="1.6.5.8" evidence="17"/>
<evidence type="ECO:0000256" key="3">
    <source>
        <dbReference type="ARBA" id="ARBA00022519"/>
    </source>
</evidence>
<evidence type="ECO:0000256" key="13">
    <source>
        <dbReference type="ARBA" id="ARBA00023075"/>
    </source>
</evidence>
<keyword evidence="1" id="KW-0813">Transport</keyword>
<keyword evidence="15" id="KW-0739">Sodium transport</keyword>
<dbReference type="KEGG" id="aalg:AREALGSMS7_04561"/>
<evidence type="ECO:0000256" key="6">
    <source>
        <dbReference type="ARBA" id="ARBA00022643"/>
    </source>
</evidence>
<evidence type="ECO:0000256" key="11">
    <source>
        <dbReference type="ARBA" id="ARBA00023053"/>
    </source>
</evidence>
<dbReference type="InterPro" id="IPR010204">
    <property type="entry name" value="NqrC"/>
</dbReference>
<evidence type="ECO:0000256" key="15">
    <source>
        <dbReference type="ARBA" id="ARBA00023201"/>
    </source>
</evidence>
<accession>A0A221V2Z4</accession>
<keyword evidence="7" id="KW-0812">Transmembrane</keyword>
<dbReference type="InterPro" id="IPR007329">
    <property type="entry name" value="FMN-bd"/>
</dbReference>
<evidence type="ECO:0000256" key="1">
    <source>
        <dbReference type="ARBA" id="ARBA00022448"/>
    </source>
</evidence>
<sequence length="227" mass="25047">MEKIKILLMILVVLGWNCKENPKQTEQKTETLKQETKAATSLPESIKEIATFVTPDFTDTTDIQNLIIFKELDLSNNTISTIDTDRAGYLYKKLASRGQATSLPIFEVKGTDLVVLPVQGVGFGGAIWAKVLLDKKTLEIKNIAFEHKGESEGYGAAMVQNTFEDQFLGAKINLEEDTFTLQKAIEKANDDGHFIDGLTGATMTSKGAVSMVNQGLRKYSSYLKSVQ</sequence>
<evidence type="ECO:0000313" key="18">
    <source>
        <dbReference type="Proteomes" id="UP000204551"/>
    </source>
</evidence>
<keyword evidence="17" id="KW-0560">Oxidoreductase</keyword>
<evidence type="ECO:0000259" key="16">
    <source>
        <dbReference type="SMART" id="SM00900"/>
    </source>
</evidence>
<evidence type="ECO:0000256" key="5">
    <source>
        <dbReference type="ARBA" id="ARBA00022630"/>
    </source>
</evidence>
<dbReference type="GO" id="GO:0016020">
    <property type="term" value="C:membrane"/>
    <property type="evidence" value="ECO:0007669"/>
    <property type="project" value="InterPro"/>
</dbReference>
<dbReference type="Pfam" id="PF04205">
    <property type="entry name" value="FMN_bind"/>
    <property type="match status" value="1"/>
</dbReference>
<dbReference type="GO" id="GO:0010181">
    <property type="term" value="F:FMN binding"/>
    <property type="evidence" value="ECO:0007669"/>
    <property type="project" value="InterPro"/>
</dbReference>
<dbReference type="PANTHER" id="PTHR37838:SF1">
    <property type="entry name" value="NA(+)-TRANSLOCATING NADH-QUINONE REDUCTASE SUBUNIT C"/>
    <property type="match status" value="1"/>
</dbReference>
<dbReference type="GO" id="GO:0016655">
    <property type="term" value="F:oxidoreductase activity, acting on NAD(P)H, quinone or similar compound as acceptor"/>
    <property type="evidence" value="ECO:0007669"/>
    <property type="project" value="InterPro"/>
</dbReference>
<dbReference type="SMART" id="SM00900">
    <property type="entry name" value="FMN_bind"/>
    <property type="match status" value="1"/>
</dbReference>
<dbReference type="AlphaFoldDB" id="A0A221V2Z4"/>
<evidence type="ECO:0000256" key="4">
    <source>
        <dbReference type="ARBA" id="ARBA00022553"/>
    </source>
</evidence>
<keyword evidence="2" id="KW-1003">Cell membrane</keyword>
<organism evidence="17 18">
    <name type="scientific">Arenibacter algicola</name>
    <dbReference type="NCBI Taxonomy" id="616991"/>
    <lineage>
        <taxon>Bacteria</taxon>
        <taxon>Pseudomonadati</taxon>
        <taxon>Bacteroidota</taxon>
        <taxon>Flavobacteriia</taxon>
        <taxon>Flavobacteriales</taxon>
        <taxon>Flavobacteriaceae</taxon>
        <taxon>Arenibacter</taxon>
    </lineage>
</organism>
<keyword evidence="10" id="KW-0520">NAD</keyword>
<evidence type="ECO:0000256" key="8">
    <source>
        <dbReference type="ARBA" id="ARBA00022967"/>
    </source>
</evidence>
<name>A0A221V2Z4_9FLAO</name>
<dbReference type="EMBL" id="CP022515">
    <property type="protein sequence ID" value="ASO07959.1"/>
    <property type="molecule type" value="Genomic_DNA"/>
</dbReference>
<keyword evidence="4" id="KW-0597">Phosphoprotein</keyword>
<dbReference type="PANTHER" id="PTHR37838">
    <property type="entry name" value="NA(+)-TRANSLOCATING NADH-QUINONE REDUCTASE SUBUNIT C"/>
    <property type="match status" value="1"/>
</dbReference>
<dbReference type="RefSeq" id="WP_157730960.1">
    <property type="nucleotide sequence ID" value="NZ_CP022515.1"/>
</dbReference>
<dbReference type="eggNOG" id="COG2869">
    <property type="taxonomic scope" value="Bacteria"/>
</dbReference>
<keyword evidence="9" id="KW-1133">Transmembrane helix</keyword>
<evidence type="ECO:0000256" key="14">
    <source>
        <dbReference type="ARBA" id="ARBA00023136"/>
    </source>
</evidence>
<evidence type="ECO:0000313" key="17">
    <source>
        <dbReference type="EMBL" id="ASO07959.1"/>
    </source>
</evidence>
<dbReference type="Proteomes" id="UP000204551">
    <property type="component" value="Chromosome"/>
</dbReference>
<keyword evidence="12" id="KW-0406">Ion transport</keyword>
<keyword evidence="3" id="KW-0997">Cell inner membrane</keyword>